<dbReference type="RefSeq" id="WP_058582916.1">
    <property type="nucleotide sequence ID" value="NZ_LOPU01000030.1"/>
</dbReference>
<dbReference type="AlphaFoldDB" id="A0A0W1R5J0"/>
<name>A0A0W1R5J0_9EURY</name>
<accession>A0A0W1R5J0</accession>
<dbReference type="STRING" id="1514971.AUR64_18375"/>
<reference evidence="2 3" key="1">
    <citation type="submission" date="2015-12" db="EMBL/GenBank/DDBJ databases">
        <title>Haloprofundus marisrubri gen. nov., sp. nov., an extremely halophilic archaeon isolated from the Discovery deep brine-seawater interface in the Red Sea.</title>
        <authorList>
            <person name="Zhang G."/>
            <person name="Stingl U."/>
            <person name="Rashid M."/>
        </authorList>
    </citation>
    <scope>NUCLEOTIDE SEQUENCE [LARGE SCALE GENOMIC DNA]</scope>
    <source>
        <strain evidence="2 3">SB9</strain>
    </source>
</reference>
<evidence type="ECO:0000313" key="2">
    <source>
        <dbReference type="EMBL" id="KTG08632.1"/>
    </source>
</evidence>
<dbReference type="OrthoDB" id="330458at2157"/>
<dbReference type="EMBL" id="LOPU01000030">
    <property type="protein sequence ID" value="KTG08632.1"/>
    <property type="molecule type" value="Genomic_DNA"/>
</dbReference>
<proteinExistence type="predicted"/>
<gene>
    <name evidence="2" type="ORF">AUR64_18375</name>
</gene>
<keyword evidence="1" id="KW-0812">Transmembrane</keyword>
<feature type="transmembrane region" description="Helical" evidence="1">
    <location>
        <begin position="44"/>
        <end position="63"/>
    </location>
</feature>
<organism evidence="2 3">
    <name type="scientific">Haloprofundus marisrubri</name>
    <dbReference type="NCBI Taxonomy" id="1514971"/>
    <lineage>
        <taxon>Archaea</taxon>
        <taxon>Methanobacteriati</taxon>
        <taxon>Methanobacteriota</taxon>
        <taxon>Stenosarchaea group</taxon>
        <taxon>Halobacteria</taxon>
        <taxon>Halobacteriales</taxon>
        <taxon>Haloferacaceae</taxon>
        <taxon>Haloprofundus</taxon>
    </lineage>
</organism>
<keyword evidence="1" id="KW-1133">Transmembrane helix</keyword>
<sequence length="72" mass="7778">MVGPSLSDDERDAASLRLKLFFVVLVGASGGLISLQVDPTPVELALSVLGGLLLGWVLLVFLVRSFREDPRR</sequence>
<feature type="transmembrane region" description="Helical" evidence="1">
    <location>
        <begin position="20"/>
        <end position="38"/>
    </location>
</feature>
<protein>
    <submittedName>
        <fullName evidence="2">Uncharacterized protein</fullName>
    </submittedName>
</protein>
<comment type="caution">
    <text evidence="2">The sequence shown here is derived from an EMBL/GenBank/DDBJ whole genome shotgun (WGS) entry which is preliminary data.</text>
</comment>
<keyword evidence="1" id="KW-0472">Membrane</keyword>
<evidence type="ECO:0000256" key="1">
    <source>
        <dbReference type="SAM" id="Phobius"/>
    </source>
</evidence>
<keyword evidence="3" id="KW-1185">Reference proteome</keyword>
<dbReference type="Proteomes" id="UP000054387">
    <property type="component" value="Unassembled WGS sequence"/>
</dbReference>
<evidence type="ECO:0000313" key="3">
    <source>
        <dbReference type="Proteomes" id="UP000054387"/>
    </source>
</evidence>